<sequence>MLLVRTISEFELYHSAEYADGAIDIAKGCLTIGSFIFSEAAPVLEGLSGFGSFVQFLMGLVPDKRPDPMVEKLKEFERILCAVETKMSGQFAELKSFITESEFNGDVITETLILMRLMRDCLKLQSQNAMDRFQGAYQRNSPLKLAYVGESWITVPILWFQMMISLLEQEPTNPLRMAMDLEKGKKKSTFKRWEDVIRGLLGKLLFIEGFASGLFKNQNSYDFNRLFDRSKQMFSVVDSWKLEYQKDRGYWEELRDELRSYPNISAGISNADKAEIIKKRLEDYWTTDVFYVIVYNSYHSDNENHVYFGKYAEDRVHYFPDVGNSNIFICWARRRDDLAESAKKTDDEVYRYMGLTYNMDVVIPPELKDRKFINGPFYLLIGGLEEVIIWVNCPDLEKGPGGITPGMYFGGSDDYKRRLLVLTW</sequence>
<evidence type="ECO:0000313" key="1">
    <source>
        <dbReference type="Proteomes" id="UP000095282"/>
    </source>
</evidence>
<dbReference type="WBParaSite" id="Csp11.Scaffold629.g12288.t2">
    <property type="protein sequence ID" value="Csp11.Scaffold629.g12288.t2"/>
    <property type="gene ID" value="Csp11.Scaffold629.g12288"/>
</dbReference>
<dbReference type="InterPro" id="IPR007767">
    <property type="entry name" value="DUF684"/>
</dbReference>
<proteinExistence type="predicted"/>
<name>A0A1I7TVT3_9PELO</name>
<dbReference type="PANTHER" id="PTHR31464:SF3">
    <property type="entry name" value="AAA DOMAIN-CONTAINING PROTEIN-RELATED"/>
    <property type="match status" value="1"/>
</dbReference>
<evidence type="ECO:0000313" key="2">
    <source>
        <dbReference type="WBParaSite" id="Csp11.Scaffold629.g12288.t2"/>
    </source>
</evidence>
<dbReference type="PANTHER" id="PTHR31464">
    <property type="entry name" value="PROTEIN CBG01266"/>
    <property type="match status" value="1"/>
</dbReference>
<dbReference type="Proteomes" id="UP000095282">
    <property type="component" value="Unplaced"/>
</dbReference>
<accession>A0A1I7TVT3</accession>
<dbReference type="AlphaFoldDB" id="A0A1I7TVT3"/>
<reference evidence="2" key="1">
    <citation type="submission" date="2016-11" db="UniProtKB">
        <authorList>
            <consortium name="WormBaseParasite"/>
        </authorList>
    </citation>
    <scope>IDENTIFICATION</scope>
</reference>
<dbReference type="Pfam" id="PF05075">
    <property type="entry name" value="DUF684"/>
    <property type="match status" value="1"/>
</dbReference>
<keyword evidence="1" id="KW-1185">Reference proteome</keyword>
<dbReference type="STRING" id="1561998.A0A1I7TVT3"/>
<organism evidence="1 2">
    <name type="scientific">Caenorhabditis tropicalis</name>
    <dbReference type="NCBI Taxonomy" id="1561998"/>
    <lineage>
        <taxon>Eukaryota</taxon>
        <taxon>Metazoa</taxon>
        <taxon>Ecdysozoa</taxon>
        <taxon>Nematoda</taxon>
        <taxon>Chromadorea</taxon>
        <taxon>Rhabditida</taxon>
        <taxon>Rhabditina</taxon>
        <taxon>Rhabditomorpha</taxon>
        <taxon>Rhabditoidea</taxon>
        <taxon>Rhabditidae</taxon>
        <taxon>Peloderinae</taxon>
        <taxon>Caenorhabditis</taxon>
    </lineage>
</organism>
<protein>
    <submittedName>
        <fullName evidence="2">CHAT domain-containing protein</fullName>
    </submittedName>
</protein>